<dbReference type="InterPro" id="IPR021958">
    <property type="entry name" value="DUF3575"/>
</dbReference>
<sequence length="404" mass="45419">MTVIKRILLTVFLAVTGLSLSAQEKPDSTAYRFRFVAENDMFFSPWSGNGQELERLLAAIDEHRPAIEAGQMYLLVTSYATDGNEEQTAAQVAKTRRNRVKSELIVRGKIKESNFVTDQLFDEAYTDGNGKSLHNMVIVTLPASVEKVAEIAGAEAAARVEAYNKEVSGEAERERMAAKEQAKAEQTAKEKAEQERIAAEQAAREKAEAERMERERMAAEQVEKERLEAEEQARLQAEETAIATPYHFALRANLLRWATLTPDLGIEWRINRHVGIAVNGTWASWSWDDKNRRYALWEVAPEVRWYLGKEKRGYIGAMYKAGQFNYKLSETGRQGDLMGGGIVGGYQLKLNNALSLDFNLGIGYIHADYDKYVVINGVRVRRGSGTKNWWGPVSAGVTLVWNIF</sequence>
<dbReference type="InterPro" id="IPR036709">
    <property type="entry name" value="Autotransporte_beta_dom_sf"/>
</dbReference>
<accession>A0A3Q9IS49</accession>
<feature type="region of interest" description="Disordered" evidence="1">
    <location>
        <begin position="168"/>
        <end position="220"/>
    </location>
</feature>
<feature type="signal peptide" evidence="2">
    <location>
        <begin position="1"/>
        <end position="22"/>
    </location>
</feature>
<protein>
    <submittedName>
        <fullName evidence="3">DUF3575 domain-containing protein</fullName>
    </submittedName>
</protein>
<evidence type="ECO:0000256" key="2">
    <source>
        <dbReference type="SAM" id="SignalP"/>
    </source>
</evidence>
<dbReference type="AlphaFoldDB" id="A0A3Q9IS49"/>
<proteinExistence type="predicted"/>
<organism evidence="3 4">
    <name type="scientific">Butyricimonas faecalis</name>
    <dbReference type="NCBI Taxonomy" id="2093856"/>
    <lineage>
        <taxon>Bacteria</taxon>
        <taxon>Pseudomonadati</taxon>
        <taxon>Bacteroidota</taxon>
        <taxon>Bacteroidia</taxon>
        <taxon>Bacteroidales</taxon>
        <taxon>Odoribacteraceae</taxon>
        <taxon>Butyricimonas</taxon>
    </lineage>
</organism>
<evidence type="ECO:0000313" key="3">
    <source>
        <dbReference type="EMBL" id="AZS30815.1"/>
    </source>
</evidence>
<reference evidence="3 4" key="1">
    <citation type="submission" date="2018-10" db="EMBL/GenBank/DDBJ databases">
        <title>Butyricimonas faecalis sp. nov., isolated from human faeces and emended description of the genus Butyricimonas.</title>
        <authorList>
            <person name="Le Roy T."/>
            <person name="Van der Smissen P."/>
            <person name="Paquot A."/>
            <person name="Delzenne N."/>
            <person name="Muccioli G."/>
            <person name="Collet J.-F."/>
            <person name="Cani P.D."/>
        </authorList>
    </citation>
    <scope>NUCLEOTIDE SEQUENCE [LARGE SCALE GENOMIC DNA]</scope>
    <source>
        <strain evidence="3 4">H184</strain>
    </source>
</reference>
<gene>
    <name evidence="3" type="ORF">D8S85_15515</name>
</gene>
<name>A0A3Q9IS49_9BACT</name>
<dbReference type="EMBL" id="CP032819">
    <property type="protein sequence ID" value="AZS30815.1"/>
    <property type="molecule type" value="Genomic_DNA"/>
</dbReference>
<evidence type="ECO:0000256" key="1">
    <source>
        <dbReference type="SAM" id="MobiDB-lite"/>
    </source>
</evidence>
<dbReference type="Pfam" id="PF12099">
    <property type="entry name" value="DUF3575"/>
    <property type="match status" value="1"/>
</dbReference>
<dbReference type="SUPFAM" id="SSF103515">
    <property type="entry name" value="Autotransporter"/>
    <property type="match status" value="1"/>
</dbReference>
<dbReference type="Proteomes" id="UP000270673">
    <property type="component" value="Chromosome"/>
</dbReference>
<evidence type="ECO:0000313" key="4">
    <source>
        <dbReference type="Proteomes" id="UP000270673"/>
    </source>
</evidence>
<dbReference type="RefSeq" id="WP_005832206.1">
    <property type="nucleotide sequence ID" value="NZ_CP032819.1"/>
</dbReference>
<keyword evidence="4" id="KW-1185">Reference proteome</keyword>
<dbReference type="OrthoDB" id="1098367at2"/>
<keyword evidence="2" id="KW-0732">Signal</keyword>
<feature type="chain" id="PRO_5018543078" evidence="2">
    <location>
        <begin position="23"/>
        <end position="404"/>
    </location>
</feature>
<dbReference type="KEGG" id="buy:D8S85_15515"/>